<dbReference type="InterPro" id="IPR011009">
    <property type="entry name" value="Kinase-like_dom_sf"/>
</dbReference>
<feature type="non-terminal residue" evidence="1">
    <location>
        <position position="211"/>
    </location>
</feature>
<dbReference type="EMBL" id="BARS01054940">
    <property type="protein sequence ID" value="GAG52637.1"/>
    <property type="molecule type" value="Genomic_DNA"/>
</dbReference>
<comment type="caution">
    <text evidence="1">The sequence shown here is derived from an EMBL/GenBank/DDBJ whole genome shotgun (WGS) entry which is preliminary data.</text>
</comment>
<evidence type="ECO:0000313" key="1">
    <source>
        <dbReference type="EMBL" id="GAG52637.1"/>
    </source>
</evidence>
<sequence>DAKDYFEKTAPKFDYKFKKVISIKEVKEYTNSSYIYKIKVKKNKKIETVYLKHSKDYLKLKELKFFVGAKRLICEVKTMRYFEKLFGPSVVPHVIFFDKKNFSLVMSDIHGKGRRLINEFYRNNVHPEIGSRLGHILGLLHATTYGTRKMVRESEDNREFINLSIRFKTNVGIEMCAKETLDLIEESRKSKNSVIWGDAIIKNMVVEKGRV</sequence>
<dbReference type="SUPFAM" id="SSF56112">
    <property type="entry name" value="Protein kinase-like (PK-like)"/>
    <property type="match status" value="1"/>
</dbReference>
<gene>
    <name evidence="1" type="ORF">S01H1_81227</name>
</gene>
<accession>X0Z265</accession>
<dbReference type="Gene3D" id="3.30.200.20">
    <property type="entry name" value="Phosphorylase Kinase, domain 1"/>
    <property type="match status" value="1"/>
</dbReference>
<reference evidence="1" key="1">
    <citation type="journal article" date="2014" name="Front. Microbiol.">
        <title>High frequency of phylogenetically diverse reductive dehalogenase-homologous genes in deep subseafloor sedimentary metagenomes.</title>
        <authorList>
            <person name="Kawai M."/>
            <person name="Futagami T."/>
            <person name="Toyoda A."/>
            <person name="Takaki Y."/>
            <person name="Nishi S."/>
            <person name="Hori S."/>
            <person name="Arai W."/>
            <person name="Tsubouchi T."/>
            <person name="Morono Y."/>
            <person name="Uchiyama I."/>
            <person name="Ito T."/>
            <person name="Fujiyama A."/>
            <person name="Inagaki F."/>
            <person name="Takami H."/>
        </authorList>
    </citation>
    <scope>NUCLEOTIDE SEQUENCE</scope>
    <source>
        <strain evidence="1">Expedition CK06-06</strain>
    </source>
</reference>
<proteinExistence type="predicted"/>
<protein>
    <recommendedName>
        <fullName evidence="2">Aminoglycoside phosphotransferase domain-containing protein</fullName>
    </recommendedName>
</protein>
<organism evidence="1">
    <name type="scientific">marine sediment metagenome</name>
    <dbReference type="NCBI Taxonomy" id="412755"/>
    <lineage>
        <taxon>unclassified sequences</taxon>
        <taxon>metagenomes</taxon>
        <taxon>ecological metagenomes</taxon>
    </lineage>
</organism>
<evidence type="ECO:0008006" key="2">
    <source>
        <dbReference type="Google" id="ProtNLM"/>
    </source>
</evidence>
<feature type="non-terminal residue" evidence="1">
    <location>
        <position position="1"/>
    </location>
</feature>
<dbReference type="AlphaFoldDB" id="X0Z265"/>
<name>X0Z265_9ZZZZ</name>